<dbReference type="PANTHER" id="PTHR22306:SF2">
    <property type="entry name" value="CHROMOSOME 7 OPEN READING FRAME 50"/>
    <property type="match status" value="1"/>
</dbReference>
<sequence length="572" mass="62839">MAQDGARVPAWRKLGLTLKNQKQPGVAVPEQQAPASDPKRPDTYERPDVAQQQFHAPNEPAINGKSPKLGKRKHQHEPAEDVAKESKKSRTADAESDVNGETTHLPSAETKLESAIVEDITERAPASGGAIKGDSNYRKKKEKPAKRRRDNHGASEGGSRVLIKPHHVSALSPDEPERATLLPSTESNSSAETAGTPQRPIKSSRKDPSGSPPTDRRKCVAFTPDTKKSDGNTGQDYFKAWVAEQKGDGPVSQPPEVSNFVLHSLIAHEEKTARKNGQLDKKQPKEDTASPKPTENATKEKQQPKPVIEEKAISAPAEPKPAVSATPNSAKGKKKNPSIYISYLNQYHYDRANWKFNKAKQNDVVDNALNIFRIPDQHSDALIEYVAGLQGAGVIERLRERCHATVKDLDEQDAQMDDAEARKVAQEEAEQERILKEWKRRETDSDVAELAVHPHSPGFIRRLQRKRAMNLLNALSRAAPVLPAVAPRTSLNPLMEHVEPAKSMARKRKRRTEVSSDESSSDSSDDSSDSDSEDSEDSDSDTDKKPSAKTDSSSESESEDDSSSSSSDDDSE</sequence>
<evidence type="ECO:0000256" key="1">
    <source>
        <dbReference type="SAM" id="Coils"/>
    </source>
</evidence>
<evidence type="ECO:0000259" key="3">
    <source>
        <dbReference type="Pfam" id="PF10180"/>
    </source>
</evidence>
<feature type="region of interest" description="Disordered" evidence="2">
    <location>
        <begin position="493"/>
        <end position="572"/>
    </location>
</feature>
<keyword evidence="1" id="KW-0175">Coiled coil</keyword>
<keyword evidence="5" id="KW-1185">Reference proteome</keyword>
<feature type="compositionally biased region" description="Basic residues" evidence="2">
    <location>
        <begin position="138"/>
        <end position="150"/>
    </location>
</feature>
<feature type="compositionally biased region" description="Polar residues" evidence="2">
    <location>
        <begin position="182"/>
        <end position="196"/>
    </location>
</feature>
<dbReference type="InterPro" id="IPR019327">
    <property type="entry name" value="WKF"/>
</dbReference>
<organism evidence="4 5">
    <name type="scientific">Pyrenophora tritici-repentis</name>
    <dbReference type="NCBI Taxonomy" id="45151"/>
    <lineage>
        <taxon>Eukaryota</taxon>
        <taxon>Fungi</taxon>
        <taxon>Dikarya</taxon>
        <taxon>Ascomycota</taxon>
        <taxon>Pezizomycotina</taxon>
        <taxon>Dothideomycetes</taxon>
        <taxon>Pleosporomycetidae</taxon>
        <taxon>Pleosporales</taxon>
        <taxon>Pleosporineae</taxon>
        <taxon>Pleosporaceae</taxon>
        <taxon>Pyrenophora</taxon>
    </lineage>
</organism>
<evidence type="ECO:0000313" key="5">
    <source>
        <dbReference type="Proteomes" id="UP000249757"/>
    </source>
</evidence>
<name>A0A922NCF2_9PLEO</name>
<evidence type="ECO:0000313" key="4">
    <source>
        <dbReference type="EMBL" id="KAI1513473.1"/>
    </source>
</evidence>
<feature type="compositionally biased region" description="Basic and acidic residues" evidence="2">
    <location>
        <begin position="204"/>
        <end position="218"/>
    </location>
</feature>
<feature type="compositionally biased region" description="Basic and acidic residues" evidence="2">
    <location>
        <begin position="266"/>
        <end position="289"/>
    </location>
</feature>
<gene>
    <name evidence="4" type="ORF">Ptr86124_007375</name>
</gene>
<feature type="compositionally biased region" description="Acidic residues" evidence="2">
    <location>
        <begin position="554"/>
        <end position="572"/>
    </location>
</feature>
<dbReference type="Proteomes" id="UP000249757">
    <property type="component" value="Unassembled WGS sequence"/>
</dbReference>
<feature type="compositionally biased region" description="Acidic residues" evidence="2">
    <location>
        <begin position="515"/>
        <end position="540"/>
    </location>
</feature>
<dbReference type="EMBL" id="NRDI02000009">
    <property type="protein sequence ID" value="KAI1513473.1"/>
    <property type="molecule type" value="Genomic_DNA"/>
</dbReference>
<reference evidence="5" key="1">
    <citation type="journal article" date="2022" name="Microb. Genom.">
        <title>A global pangenome for the wheat fungal pathogen Pyrenophora tritici-repentis and prediction of effector protein structural homology.</title>
        <authorList>
            <person name="Moolhuijzen P.M."/>
            <person name="See P.T."/>
            <person name="Shi G."/>
            <person name="Powell H.R."/>
            <person name="Cockram J."/>
            <person name="Jorgensen L.N."/>
            <person name="Benslimane H."/>
            <person name="Strelkov S.E."/>
            <person name="Turner J."/>
            <person name="Liu Z."/>
            <person name="Moffat C.S."/>
        </authorList>
    </citation>
    <scope>NUCLEOTIDE SEQUENCE [LARGE SCALE GENOMIC DNA]</scope>
</reference>
<feature type="coiled-coil region" evidence="1">
    <location>
        <begin position="395"/>
        <end position="441"/>
    </location>
</feature>
<dbReference type="AlphaFoldDB" id="A0A922NCF2"/>
<feature type="domain" description="WKF" evidence="3">
    <location>
        <begin position="342"/>
        <end position="404"/>
    </location>
</feature>
<dbReference type="Pfam" id="PF10180">
    <property type="entry name" value="WKF"/>
    <property type="match status" value="1"/>
</dbReference>
<comment type="caution">
    <text evidence="4">The sequence shown here is derived from an EMBL/GenBank/DDBJ whole genome shotgun (WGS) entry which is preliminary data.</text>
</comment>
<dbReference type="OMA" id="NDRDNWK"/>
<feature type="region of interest" description="Disordered" evidence="2">
    <location>
        <begin position="1"/>
        <end position="335"/>
    </location>
</feature>
<feature type="compositionally biased region" description="Basic and acidic residues" evidence="2">
    <location>
        <begin position="297"/>
        <end position="312"/>
    </location>
</feature>
<accession>A0A922NCF2</accession>
<feature type="compositionally biased region" description="Basic and acidic residues" evidence="2">
    <location>
        <begin position="37"/>
        <end position="48"/>
    </location>
</feature>
<dbReference type="PANTHER" id="PTHR22306">
    <property type="entry name" value="CHROMOSOME 7 OPEN READING FRAME 50"/>
    <property type="match status" value="1"/>
</dbReference>
<dbReference type="OrthoDB" id="10261563at2759"/>
<evidence type="ECO:0000256" key="2">
    <source>
        <dbReference type="SAM" id="MobiDB-lite"/>
    </source>
</evidence>
<protein>
    <recommendedName>
        <fullName evidence="3">WKF domain-containing protein</fullName>
    </recommendedName>
</protein>
<proteinExistence type="predicted"/>
<feature type="compositionally biased region" description="Basic and acidic residues" evidence="2">
    <location>
        <begin position="76"/>
        <end position="93"/>
    </location>
</feature>